<protein>
    <recommendedName>
        <fullName evidence="3">dTTP/UTP pyrophosphatase</fullName>
        <shortName evidence="3">dTTPase/UTPase</shortName>
        <ecNumber evidence="3">3.6.1.9</ecNumber>
    </recommendedName>
    <alternativeName>
        <fullName evidence="3">Nucleoside triphosphate pyrophosphatase</fullName>
    </alternativeName>
    <alternativeName>
        <fullName evidence="3">Nucleotide pyrophosphatase</fullName>
        <shortName evidence="3">Nucleotide PPase</shortName>
    </alternativeName>
</protein>
<comment type="subcellular location">
    <subcellularLocation>
        <location evidence="3">Cytoplasm</location>
    </subcellularLocation>
</comment>
<feature type="site" description="Important for substrate specificity" evidence="3">
    <location>
        <position position="154"/>
    </location>
</feature>
<evidence type="ECO:0000313" key="5">
    <source>
        <dbReference type="Proteomes" id="UP000579281"/>
    </source>
</evidence>
<dbReference type="GO" id="GO:0009117">
    <property type="term" value="P:nucleotide metabolic process"/>
    <property type="evidence" value="ECO:0007669"/>
    <property type="project" value="UniProtKB-KW"/>
</dbReference>
<organism evidence="4 5">
    <name type="scientific">Anaerosolibacter carboniphilus</name>
    <dbReference type="NCBI Taxonomy" id="1417629"/>
    <lineage>
        <taxon>Bacteria</taxon>
        <taxon>Bacillati</taxon>
        <taxon>Bacillota</taxon>
        <taxon>Clostridia</taxon>
        <taxon>Peptostreptococcales</taxon>
        <taxon>Thermotaleaceae</taxon>
        <taxon>Anaerosolibacter</taxon>
    </lineage>
</organism>
<gene>
    <name evidence="4" type="ORF">HNQ80_000988</name>
</gene>
<reference evidence="4 5" key="1">
    <citation type="submission" date="2020-08" db="EMBL/GenBank/DDBJ databases">
        <title>Genomic Encyclopedia of Type Strains, Phase IV (KMG-IV): sequencing the most valuable type-strain genomes for metagenomic binning, comparative biology and taxonomic classification.</title>
        <authorList>
            <person name="Goeker M."/>
        </authorList>
    </citation>
    <scope>NUCLEOTIDE SEQUENCE [LARGE SCALE GENOMIC DNA]</scope>
    <source>
        <strain evidence="4 5">DSM 103526</strain>
    </source>
</reference>
<dbReference type="SUPFAM" id="SSF52972">
    <property type="entry name" value="ITPase-like"/>
    <property type="match status" value="1"/>
</dbReference>
<dbReference type="InterPro" id="IPR003697">
    <property type="entry name" value="Maf-like"/>
</dbReference>
<dbReference type="PANTHER" id="PTHR43213">
    <property type="entry name" value="BIFUNCTIONAL DTTP/UTP PYROPHOSPHATASE/METHYLTRANSFERASE PROTEIN-RELATED"/>
    <property type="match status" value="1"/>
</dbReference>
<keyword evidence="5" id="KW-1185">Reference proteome</keyword>
<dbReference type="HAMAP" id="MF_00528">
    <property type="entry name" value="Maf"/>
    <property type="match status" value="1"/>
</dbReference>
<evidence type="ECO:0000313" key="4">
    <source>
        <dbReference type="EMBL" id="MBB6214903.1"/>
    </source>
</evidence>
<keyword evidence="3" id="KW-0546">Nucleotide metabolism</keyword>
<comment type="catalytic activity">
    <reaction evidence="3">
        <text>dTTP + H2O = dTMP + diphosphate + H(+)</text>
        <dbReference type="Rhea" id="RHEA:28534"/>
        <dbReference type="ChEBI" id="CHEBI:15377"/>
        <dbReference type="ChEBI" id="CHEBI:15378"/>
        <dbReference type="ChEBI" id="CHEBI:33019"/>
        <dbReference type="ChEBI" id="CHEBI:37568"/>
        <dbReference type="ChEBI" id="CHEBI:63528"/>
        <dbReference type="EC" id="3.6.1.9"/>
    </reaction>
</comment>
<dbReference type="Gene3D" id="3.90.950.10">
    <property type="match status" value="1"/>
</dbReference>
<dbReference type="AlphaFoldDB" id="A0A841KNC1"/>
<dbReference type="GO" id="GO:0047429">
    <property type="term" value="F:nucleoside triphosphate diphosphatase activity"/>
    <property type="evidence" value="ECO:0007669"/>
    <property type="project" value="UniProtKB-EC"/>
</dbReference>
<keyword evidence="3" id="KW-0963">Cytoplasm</keyword>
<sequence>MSMLFLASGSPRRAEILKNFNIAFEIIPSTIEEKIYEGETPEQIVMALALEKANSIVSQCNEDDLIIAADTVVVKGSILGKPRNYDEAYSMLKHLENDVHEVITGLAVIQVGTLNKIVTFERTRVKFKPLSDVKIQRYIDSGEVWDKAGSYAIQGKGSAMIEWISGDYFNVVGLPINKLDDILSNHFDIELI</sequence>
<dbReference type="EMBL" id="JACHEN010000004">
    <property type="protein sequence ID" value="MBB6214903.1"/>
    <property type="molecule type" value="Genomic_DNA"/>
</dbReference>
<dbReference type="RefSeq" id="WP_184308710.1">
    <property type="nucleotide sequence ID" value="NZ_JACHEN010000004.1"/>
</dbReference>
<comment type="caution">
    <text evidence="3">Lacks conserved residue(s) required for the propagation of feature annotation.</text>
</comment>
<dbReference type="PANTHER" id="PTHR43213:SF5">
    <property type="entry name" value="BIFUNCTIONAL DTTP_UTP PYROPHOSPHATASE_METHYLTRANSFERASE PROTEIN-RELATED"/>
    <property type="match status" value="1"/>
</dbReference>
<dbReference type="InterPro" id="IPR029001">
    <property type="entry name" value="ITPase-like_fam"/>
</dbReference>
<evidence type="ECO:0000256" key="2">
    <source>
        <dbReference type="ARBA" id="ARBA00022801"/>
    </source>
</evidence>
<dbReference type="NCBIfam" id="TIGR00172">
    <property type="entry name" value="maf"/>
    <property type="match status" value="1"/>
</dbReference>
<evidence type="ECO:0000256" key="3">
    <source>
        <dbReference type="HAMAP-Rule" id="MF_00528"/>
    </source>
</evidence>
<name>A0A841KNC1_9FIRM</name>
<feature type="site" description="Important for substrate specificity" evidence="3">
    <location>
        <position position="71"/>
    </location>
</feature>
<comment type="function">
    <text evidence="3">Nucleoside triphosphate pyrophosphatase that hydrolyzes dTTP and UTP. May have a dual role in cell division arrest and in preventing the incorporation of modified nucleotides into cellular nucleic acids.</text>
</comment>
<feature type="active site" description="Proton acceptor" evidence="3">
    <location>
        <position position="70"/>
    </location>
</feature>
<comment type="caution">
    <text evidence="4">The sequence shown here is derived from an EMBL/GenBank/DDBJ whole genome shotgun (WGS) entry which is preliminary data.</text>
</comment>
<evidence type="ECO:0000256" key="1">
    <source>
        <dbReference type="ARBA" id="ARBA00001968"/>
    </source>
</evidence>
<dbReference type="GO" id="GO:0005737">
    <property type="term" value="C:cytoplasm"/>
    <property type="evidence" value="ECO:0007669"/>
    <property type="project" value="UniProtKB-SubCell"/>
</dbReference>
<dbReference type="CDD" id="cd00555">
    <property type="entry name" value="Maf"/>
    <property type="match status" value="1"/>
</dbReference>
<dbReference type="PIRSF" id="PIRSF006305">
    <property type="entry name" value="Maf"/>
    <property type="match status" value="1"/>
</dbReference>
<dbReference type="EC" id="3.6.1.9" evidence="3"/>
<proteinExistence type="inferred from homology"/>
<accession>A0A841KNC1</accession>
<dbReference type="Proteomes" id="UP000579281">
    <property type="component" value="Unassembled WGS sequence"/>
</dbReference>
<feature type="site" description="Important for substrate specificity" evidence="3">
    <location>
        <position position="12"/>
    </location>
</feature>
<comment type="cofactor">
    <cofactor evidence="1 3">
        <name>a divalent metal cation</name>
        <dbReference type="ChEBI" id="CHEBI:60240"/>
    </cofactor>
</comment>
<dbReference type="Pfam" id="PF02545">
    <property type="entry name" value="Maf"/>
    <property type="match status" value="1"/>
</dbReference>
<keyword evidence="2 3" id="KW-0378">Hydrolase</keyword>
<comment type="catalytic activity">
    <reaction evidence="3">
        <text>UTP + H2O = UMP + diphosphate + H(+)</text>
        <dbReference type="Rhea" id="RHEA:29395"/>
        <dbReference type="ChEBI" id="CHEBI:15377"/>
        <dbReference type="ChEBI" id="CHEBI:15378"/>
        <dbReference type="ChEBI" id="CHEBI:33019"/>
        <dbReference type="ChEBI" id="CHEBI:46398"/>
        <dbReference type="ChEBI" id="CHEBI:57865"/>
        <dbReference type="EC" id="3.6.1.9"/>
    </reaction>
</comment>
<comment type="similarity">
    <text evidence="3">Belongs to the Maf family. YhdE subfamily.</text>
</comment>